<dbReference type="EMBL" id="CM055107">
    <property type="protein sequence ID" value="KAJ7526325.1"/>
    <property type="molecule type" value="Genomic_DNA"/>
</dbReference>
<organism evidence="1 2">
    <name type="scientific">Diphasiastrum complanatum</name>
    <name type="common">Issler's clubmoss</name>
    <name type="synonym">Lycopodium complanatum</name>
    <dbReference type="NCBI Taxonomy" id="34168"/>
    <lineage>
        <taxon>Eukaryota</taxon>
        <taxon>Viridiplantae</taxon>
        <taxon>Streptophyta</taxon>
        <taxon>Embryophyta</taxon>
        <taxon>Tracheophyta</taxon>
        <taxon>Lycopodiopsida</taxon>
        <taxon>Lycopodiales</taxon>
        <taxon>Lycopodiaceae</taxon>
        <taxon>Lycopodioideae</taxon>
        <taxon>Diphasiastrum</taxon>
    </lineage>
</organism>
<accession>A0ACC2B986</accession>
<proteinExistence type="predicted"/>
<gene>
    <name evidence="1" type="ORF">O6H91_16G002100</name>
</gene>
<reference evidence="2" key="1">
    <citation type="journal article" date="2024" name="Proc. Natl. Acad. Sci. U.S.A.">
        <title>Extraordinary preservation of gene collinearity over three hundred million years revealed in homosporous lycophytes.</title>
        <authorList>
            <person name="Li C."/>
            <person name="Wickell D."/>
            <person name="Kuo L.Y."/>
            <person name="Chen X."/>
            <person name="Nie B."/>
            <person name="Liao X."/>
            <person name="Peng D."/>
            <person name="Ji J."/>
            <person name="Jenkins J."/>
            <person name="Williams M."/>
            <person name="Shu S."/>
            <person name="Plott C."/>
            <person name="Barry K."/>
            <person name="Rajasekar S."/>
            <person name="Grimwood J."/>
            <person name="Han X."/>
            <person name="Sun S."/>
            <person name="Hou Z."/>
            <person name="He W."/>
            <person name="Dai G."/>
            <person name="Sun C."/>
            <person name="Schmutz J."/>
            <person name="Leebens-Mack J.H."/>
            <person name="Li F.W."/>
            <person name="Wang L."/>
        </authorList>
    </citation>
    <scope>NUCLEOTIDE SEQUENCE [LARGE SCALE GENOMIC DNA]</scope>
    <source>
        <strain evidence="2">cv. PW_Plant_1</strain>
    </source>
</reference>
<comment type="caution">
    <text evidence="1">The sequence shown here is derived from an EMBL/GenBank/DDBJ whole genome shotgun (WGS) entry which is preliminary data.</text>
</comment>
<sequence length="361" mass="40315">MLLGADEGGPSAELAPSEPSLPYYIDLGNLLVYDPTHPGISPSSSREDRDKECLEAGRTLMQALVEKLFNLPSTLDRVGRLVNLPATLTPLPREKPLPKPRPPTKWEIFAREKGITKRKRSKLDFDEMSGEWRRRHGYKRVADDNDIPVIEAKDSDGLGEDPFSKMNKGKKERVAKQEKNQLQNLKHAIKVGGKGALPSTLQLAATSLPIMGAKDTYKKLRKDDISQAAGLASTATASGGKFDRKVPGEKTLNHPGKHRKFLPVAEGKGQGNEEKNQSNRVLNKVLARHNHDILDVNKAVNVYTAEEESKRAREKWNEGAKKRKKVHNDRMGKKPRQNDRMGKKPRHNDRTGKKPSFRGKG</sequence>
<evidence type="ECO:0000313" key="1">
    <source>
        <dbReference type="EMBL" id="KAJ7526325.1"/>
    </source>
</evidence>
<evidence type="ECO:0000313" key="2">
    <source>
        <dbReference type="Proteomes" id="UP001162992"/>
    </source>
</evidence>
<name>A0ACC2B986_DIPCM</name>
<dbReference type="Proteomes" id="UP001162992">
    <property type="component" value="Chromosome 16"/>
</dbReference>
<protein>
    <submittedName>
        <fullName evidence="1">Uncharacterized protein</fullName>
    </submittedName>
</protein>
<keyword evidence="2" id="KW-1185">Reference proteome</keyword>